<feature type="transmembrane region" description="Helical" evidence="1">
    <location>
        <begin position="7"/>
        <end position="25"/>
    </location>
</feature>
<evidence type="ECO:0000313" key="3">
    <source>
        <dbReference type="Proteomes" id="UP000185003"/>
    </source>
</evidence>
<evidence type="ECO:0000256" key="1">
    <source>
        <dbReference type="SAM" id="Phobius"/>
    </source>
</evidence>
<keyword evidence="3" id="KW-1185">Reference proteome</keyword>
<accession>A0A1N6K084</accession>
<keyword evidence="1" id="KW-0812">Transmembrane</keyword>
<feature type="transmembrane region" description="Helical" evidence="1">
    <location>
        <begin position="101"/>
        <end position="119"/>
    </location>
</feature>
<sequence length="133" mass="14864">MKTILKAWLITASIAAIINLVWFYINTAKNGNPWAEIIGVMPILVMSFSTILAGSLVYWLLRKREWLFKTGAVIVTILSVMGHPTLKDGSAVPPAFRVMDIPMHFVAGLLCAFLVPFIAKRLKAKHEPFNKQI</sequence>
<dbReference type="RefSeq" id="WP_074242111.1">
    <property type="nucleotide sequence ID" value="NZ_FSRA01000002.1"/>
</dbReference>
<dbReference type="Proteomes" id="UP000185003">
    <property type="component" value="Unassembled WGS sequence"/>
</dbReference>
<feature type="transmembrane region" description="Helical" evidence="1">
    <location>
        <begin position="37"/>
        <end position="59"/>
    </location>
</feature>
<feature type="transmembrane region" description="Helical" evidence="1">
    <location>
        <begin position="66"/>
        <end position="86"/>
    </location>
</feature>
<reference evidence="2 3" key="1">
    <citation type="submission" date="2016-11" db="EMBL/GenBank/DDBJ databases">
        <authorList>
            <person name="Jaros S."/>
            <person name="Januszkiewicz K."/>
            <person name="Wedrychowicz H."/>
        </authorList>
    </citation>
    <scope>NUCLEOTIDE SEQUENCE [LARGE SCALE GENOMIC DNA]</scope>
    <source>
        <strain evidence="2 3">DSM 24787</strain>
    </source>
</reference>
<organism evidence="2 3">
    <name type="scientific">Chitinophaga niabensis</name>
    <dbReference type="NCBI Taxonomy" id="536979"/>
    <lineage>
        <taxon>Bacteria</taxon>
        <taxon>Pseudomonadati</taxon>
        <taxon>Bacteroidota</taxon>
        <taxon>Chitinophagia</taxon>
        <taxon>Chitinophagales</taxon>
        <taxon>Chitinophagaceae</taxon>
        <taxon>Chitinophaga</taxon>
    </lineage>
</organism>
<keyword evidence="1" id="KW-0472">Membrane</keyword>
<evidence type="ECO:0000313" key="2">
    <source>
        <dbReference type="EMBL" id="SIO49988.1"/>
    </source>
</evidence>
<proteinExistence type="predicted"/>
<keyword evidence="1" id="KW-1133">Transmembrane helix</keyword>
<dbReference type="AlphaFoldDB" id="A0A1N6K084"/>
<dbReference type="STRING" id="536979.SAMN04488055_4817"/>
<dbReference type="EMBL" id="FSRA01000002">
    <property type="protein sequence ID" value="SIO49988.1"/>
    <property type="molecule type" value="Genomic_DNA"/>
</dbReference>
<protein>
    <submittedName>
        <fullName evidence="2">Uncharacterized protein</fullName>
    </submittedName>
</protein>
<gene>
    <name evidence="2" type="ORF">SAMN04488055_4817</name>
</gene>
<name>A0A1N6K084_9BACT</name>